<dbReference type="InterPro" id="IPR050111">
    <property type="entry name" value="C-type_lectin/snaclec_domain"/>
</dbReference>
<evidence type="ECO:0000256" key="2">
    <source>
        <dbReference type="SAM" id="MobiDB-lite"/>
    </source>
</evidence>
<dbReference type="CDD" id="cd00037">
    <property type="entry name" value="CLECT"/>
    <property type="match status" value="2"/>
</dbReference>
<dbReference type="STRING" id="299467.A0A443RXK1"/>
<name>A0A443RXK1_9ACAR</name>
<dbReference type="Proteomes" id="UP000288716">
    <property type="component" value="Unassembled WGS sequence"/>
</dbReference>
<feature type="domain" description="C-type lectin" evidence="3">
    <location>
        <begin position="160"/>
        <end position="274"/>
    </location>
</feature>
<dbReference type="InterPro" id="IPR018378">
    <property type="entry name" value="C-type_lectin_CS"/>
</dbReference>
<keyword evidence="1" id="KW-1015">Disulfide bond</keyword>
<dbReference type="SUPFAM" id="SSF56436">
    <property type="entry name" value="C-type lectin-like"/>
    <property type="match status" value="2"/>
</dbReference>
<evidence type="ECO:0000313" key="4">
    <source>
        <dbReference type="EMBL" id="RWS20000.1"/>
    </source>
</evidence>
<gene>
    <name evidence="4" type="ORF">B4U80_14339</name>
</gene>
<dbReference type="VEuPathDB" id="VectorBase:LDEU012040"/>
<dbReference type="PANTHER" id="PTHR22803">
    <property type="entry name" value="MANNOSE, PHOSPHOLIPASE, LECTIN RECEPTOR RELATED"/>
    <property type="match status" value="1"/>
</dbReference>
<dbReference type="EMBL" id="NCKV01020869">
    <property type="protein sequence ID" value="RWS20000.1"/>
    <property type="molecule type" value="Genomic_DNA"/>
</dbReference>
<feature type="domain" description="C-type lectin" evidence="3">
    <location>
        <begin position="1"/>
        <end position="74"/>
    </location>
</feature>
<sequence>MASVMVSIHSKEENNFLASITNHGFYWLGGRRDTTPNAKTRWDDGTPFNFENWRREHFRESELFNFIQFQKGFWIYFRNDRVSQLCQKQLADDSQQSPNSSSLSSSVSSSNQKSDQMKTDLNKLKENVDSRLKILSEQLSKVAIKEEATTKKCKEGWTQWKNKCYQLIRSTDNFNSQKSRCKSMNASIVAIRSQEENDFITANFNRITAWLGAQREVGHRWKWHDGTDLIYTNWNEGEPNNLEGEDCIQYYNNIGHAGYWNDYPCTRHESVICEITLKGNEEEVTTKIPFEDENIGQQDKETKVTEVNLFGLMERNGFIEIG</sequence>
<dbReference type="Gene3D" id="3.10.100.10">
    <property type="entry name" value="Mannose-Binding Protein A, subunit A"/>
    <property type="match status" value="2"/>
</dbReference>
<dbReference type="Pfam" id="PF00059">
    <property type="entry name" value="Lectin_C"/>
    <property type="match status" value="2"/>
</dbReference>
<keyword evidence="5" id="KW-1185">Reference proteome</keyword>
<feature type="non-terminal residue" evidence="4">
    <location>
        <position position="322"/>
    </location>
</feature>
<evidence type="ECO:0000256" key="1">
    <source>
        <dbReference type="ARBA" id="ARBA00023157"/>
    </source>
</evidence>
<feature type="region of interest" description="Disordered" evidence="2">
    <location>
        <begin position="89"/>
        <end position="122"/>
    </location>
</feature>
<accession>A0A443RXK1</accession>
<evidence type="ECO:0000259" key="3">
    <source>
        <dbReference type="PROSITE" id="PS50041"/>
    </source>
</evidence>
<dbReference type="OrthoDB" id="6515532at2759"/>
<protein>
    <submittedName>
        <fullName evidence="4">Ladderlectin-like protein</fullName>
    </submittedName>
</protein>
<comment type="caution">
    <text evidence="4">The sequence shown here is derived from an EMBL/GenBank/DDBJ whole genome shotgun (WGS) entry which is preliminary data.</text>
</comment>
<feature type="compositionally biased region" description="Low complexity" evidence="2">
    <location>
        <begin position="94"/>
        <end position="114"/>
    </location>
</feature>
<evidence type="ECO:0000313" key="5">
    <source>
        <dbReference type="Proteomes" id="UP000288716"/>
    </source>
</evidence>
<dbReference type="AlphaFoldDB" id="A0A443RXK1"/>
<dbReference type="PROSITE" id="PS00615">
    <property type="entry name" value="C_TYPE_LECTIN_1"/>
    <property type="match status" value="1"/>
</dbReference>
<dbReference type="SMART" id="SM00034">
    <property type="entry name" value="CLECT"/>
    <property type="match status" value="1"/>
</dbReference>
<proteinExistence type="predicted"/>
<organism evidence="4 5">
    <name type="scientific">Leptotrombidium deliense</name>
    <dbReference type="NCBI Taxonomy" id="299467"/>
    <lineage>
        <taxon>Eukaryota</taxon>
        <taxon>Metazoa</taxon>
        <taxon>Ecdysozoa</taxon>
        <taxon>Arthropoda</taxon>
        <taxon>Chelicerata</taxon>
        <taxon>Arachnida</taxon>
        <taxon>Acari</taxon>
        <taxon>Acariformes</taxon>
        <taxon>Trombidiformes</taxon>
        <taxon>Prostigmata</taxon>
        <taxon>Anystina</taxon>
        <taxon>Parasitengona</taxon>
        <taxon>Trombiculoidea</taxon>
        <taxon>Trombiculidae</taxon>
        <taxon>Leptotrombidium</taxon>
    </lineage>
</organism>
<dbReference type="InterPro" id="IPR016186">
    <property type="entry name" value="C-type_lectin-like/link_sf"/>
</dbReference>
<reference evidence="4 5" key="1">
    <citation type="journal article" date="2018" name="Gigascience">
        <title>Genomes of trombidid mites reveal novel predicted allergens and laterally-transferred genes associated with secondary metabolism.</title>
        <authorList>
            <person name="Dong X."/>
            <person name="Chaisiri K."/>
            <person name="Xia D."/>
            <person name="Armstrong S.D."/>
            <person name="Fang Y."/>
            <person name="Donnelly M.J."/>
            <person name="Kadowaki T."/>
            <person name="McGarry J.W."/>
            <person name="Darby A.C."/>
            <person name="Makepeace B.L."/>
        </authorList>
    </citation>
    <scope>NUCLEOTIDE SEQUENCE [LARGE SCALE GENOMIC DNA]</scope>
    <source>
        <strain evidence="4">UoL-UT</strain>
    </source>
</reference>
<dbReference type="InterPro" id="IPR001304">
    <property type="entry name" value="C-type_lectin-like"/>
</dbReference>
<dbReference type="InterPro" id="IPR016187">
    <property type="entry name" value="CTDL_fold"/>
</dbReference>
<dbReference type="PROSITE" id="PS50041">
    <property type="entry name" value="C_TYPE_LECTIN_2"/>
    <property type="match status" value="2"/>
</dbReference>